<dbReference type="EMBL" id="CYXZ01000006">
    <property type="protein sequence ID" value="CUM89002.1"/>
    <property type="molecule type" value="Genomic_DNA"/>
</dbReference>
<reference evidence="3 5" key="2">
    <citation type="submission" date="2018-08" db="EMBL/GenBank/DDBJ databases">
        <title>A genome reference for cultivated species of the human gut microbiota.</title>
        <authorList>
            <person name="Zou Y."/>
            <person name="Xue W."/>
            <person name="Luo G."/>
        </authorList>
    </citation>
    <scope>NUCLEOTIDE SEQUENCE [LARGE SCALE GENOMIC DNA]</scope>
    <source>
        <strain evidence="3 5">AF31-21AC</strain>
    </source>
</reference>
<sequence>MVKISDRLKTAASLIREGAVLADVGTDHGYVPIYLLEQKKIKSAIAMDINKGPLERAREHIHLYGMDAYIQTRLSDGVAALEKGEADSILVAGMGGGLVMHILEEGKDICQAAGELILQPQSELCSVREYLAENGYVTEAERMVFEDGKYYPMMRVHYQAEKNEDADKTIKDMENSKEQKKSRYKVECLYGRYLLMEKNPVLHQYLVKERQVFENILDNLFKQPESEKIAVRMEEVKEALGYNEAALAYYRT</sequence>
<dbReference type="InterPro" id="IPR006901">
    <property type="entry name" value="TrmK"/>
</dbReference>
<gene>
    <name evidence="1" type="primary">trmK</name>
    <name evidence="3" type="ORF">DWZ31_08250</name>
    <name evidence="1" type="ORF">ERS852572_00951</name>
    <name evidence="2" type="ORF">GCK47_11835</name>
</gene>
<dbReference type="Proteomes" id="UP000095350">
    <property type="component" value="Unassembled WGS sequence"/>
</dbReference>
<dbReference type="Gene3D" id="3.40.50.150">
    <property type="entry name" value="Vaccinia Virus protein VP39"/>
    <property type="match status" value="1"/>
</dbReference>
<dbReference type="PIRSF" id="PIRSF018637">
    <property type="entry name" value="TrmK"/>
    <property type="match status" value="1"/>
</dbReference>
<dbReference type="EMBL" id="WGGT01000014">
    <property type="protein sequence ID" value="MVQ46373.1"/>
    <property type="molecule type" value="Genomic_DNA"/>
</dbReference>
<dbReference type="EC" id="2.1.1.217" evidence="1"/>
<dbReference type="AlphaFoldDB" id="A0A173SF56"/>
<evidence type="ECO:0000313" key="3">
    <source>
        <dbReference type="EMBL" id="RHN08881.1"/>
    </source>
</evidence>
<dbReference type="Proteomes" id="UP000479531">
    <property type="component" value="Unassembled WGS sequence"/>
</dbReference>
<name>A0A173SF56_9FIRM</name>
<dbReference type="PANTHER" id="PTHR38451">
    <property type="entry name" value="TRNA (ADENINE(22)-N(1))-METHYLTRANSFERASE"/>
    <property type="match status" value="1"/>
</dbReference>
<evidence type="ECO:0000313" key="6">
    <source>
        <dbReference type="Proteomes" id="UP000479531"/>
    </source>
</evidence>
<dbReference type="STRING" id="166486.ERS852572_00951"/>
<dbReference type="GO" id="GO:0032259">
    <property type="term" value="P:methylation"/>
    <property type="evidence" value="ECO:0007669"/>
    <property type="project" value="UniProtKB-KW"/>
</dbReference>
<evidence type="ECO:0000313" key="1">
    <source>
        <dbReference type="EMBL" id="CUM89002.1"/>
    </source>
</evidence>
<dbReference type="SUPFAM" id="SSF53335">
    <property type="entry name" value="S-adenosyl-L-methionine-dependent methyltransferases"/>
    <property type="match status" value="1"/>
</dbReference>
<protein>
    <submittedName>
        <fullName evidence="2">SAM-dependent methyltransferase</fullName>
    </submittedName>
    <submittedName>
        <fullName evidence="1">tRNA (Adenine(22)-N(1))-methyltransferase</fullName>
        <ecNumber evidence="1">2.1.1.217</ecNumber>
    </submittedName>
</protein>
<dbReference type="RefSeq" id="WP_055193526.1">
    <property type="nucleotide sequence ID" value="NZ_CABIYH010000006.1"/>
</dbReference>
<keyword evidence="1" id="KW-0808">Transferase</keyword>
<dbReference type="Pfam" id="PF12847">
    <property type="entry name" value="Methyltransf_18"/>
    <property type="match status" value="1"/>
</dbReference>
<dbReference type="GO" id="GO:0160105">
    <property type="term" value="F:tRNA (adenine(22)-N1)-methyltransferase activity"/>
    <property type="evidence" value="ECO:0007669"/>
    <property type="project" value="UniProtKB-EC"/>
</dbReference>
<evidence type="ECO:0000313" key="4">
    <source>
        <dbReference type="Proteomes" id="UP000095350"/>
    </source>
</evidence>
<dbReference type="EMBL" id="QRQN01000008">
    <property type="protein sequence ID" value="RHN08881.1"/>
    <property type="molecule type" value="Genomic_DNA"/>
</dbReference>
<dbReference type="PaxDb" id="166486-ERS852572_00951"/>
<dbReference type="Proteomes" id="UP000283586">
    <property type="component" value="Unassembled WGS sequence"/>
</dbReference>
<proteinExistence type="predicted"/>
<dbReference type="OrthoDB" id="5881184at2"/>
<evidence type="ECO:0000313" key="5">
    <source>
        <dbReference type="Proteomes" id="UP000283586"/>
    </source>
</evidence>
<accession>A0A173SF56</accession>
<dbReference type="InterPro" id="IPR029063">
    <property type="entry name" value="SAM-dependent_MTases_sf"/>
</dbReference>
<organism evidence="1 4">
    <name type="scientific">Roseburia intestinalis</name>
    <dbReference type="NCBI Taxonomy" id="166486"/>
    <lineage>
        <taxon>Bacteria</taxon>
        <taxon>Bacillati</taxon>
        <taxon>Bacillota</taxon>
        <taxon>Clostridia</taxon>
        <taxon>Lachnospirales</taxon>
        <taxon>Lachnospiraceae</taxon>
        <taxon>Roseburia</taxon>
    </lineage>
</organism>
<evidence type="ECO:0000313" key="2">
    <source>
        <dbReference type="EMBL" id="MVQ46373.1"/>
    </source>
</evidence>
<dbReference type="PANTHER" id="PTHR38451:SF1">
    <property type="entry name" value="TRNA (ADENINE(22)-N(1))-METHYLTRANSFERASE"/>
    <property type="match status" value="1"/>
</dbReference>
<keyword evidence="1" id="KW-0489">Methyltransferase</keyword>
<reference evidence="2 6" key="3">
    <citation type="submission" date="2019-10" db="EMBL/GenBank/DDBJ databases">
        <title>Roseburia spp. ameliorate alcoholic fatty liver via restoration of gut barrier function.</title>
        <authorList>
            <person name="Seo B."/>
            <person name="Ko G."/>
        </authorList>
    </citation>
    <scope>NUCLEOTIDE SEQUENCE [LARGE SCALE GENOMIC DNA]</scope>
    <source>
        <strain evidence="2 6">SNUG30017</strain>
    </source>
</reference>
<reference evidence="1 4" key="1">
    <citation type="submission" date="2015-09" db="EMBL/GenBank/DDBJ databases">
        <authorList>
            <consortium name="Pathogen Informatics"/>
        </authorList>
    </citation>
    <scope>NUCLEOTIDE SEQUENCE [LARGE SCALE GENOMIC DNA]</scope>
    <source>
        <strain evidence="1 4">2789STDY5834960</strain>
    </source>
</reference>